<sequence length="471" mass="54402">MACRKNAYRGMVEASEWNQKQQEERNVILAKEEKEQRLFWTPTLVFDACCTQWLKHGREVYGHTNNRALIQGCSGGCGKDHPRITLDYHNTEGAIAVLSHNLDPFVKYFDSLVSQNLAFCQRKNDNNVGNFNDERCYFLIGYLATIKEKLEQSTTTNFDSHLIKVSPTALAASRRAHERYTEQEELEQEFKRRKVTEQFPVVDNDLLVSVLDVCHQHYSFRDHLDLLEIAWMRISNKIFAKYAAKTASSRIRQLRLSYSVLLEGGAEEEDDHYKDVEDQGRNCYVVSQYVSRSLHTVVSSRLPLTALENHVFVPDDETKEFDFSVNEISSGPRLLIRLYLEDGANTYLSCLPEKDCLYSDLLEVARFYFNPCEIDREGMYTSSNFKYNVTSLTQTDGSKTGKFCIQSFQFDFRDFLGVYVRKKLPKAKENLQEIKKKRPITTKEKEYVKAIAKAARESPGNSQAFQGMKGW</sequence>
<keyword evidence="2" id="KW-1185">Reference proteome</keyword>
<name>A0A1E7FNC0_9STRA</name>
<accession>A0A1E7FNC0</accession>
<protein>
    <submittedName>
        <fullName evidence="1">Uncharacterized protein</fullName>
    </submittedName>
</protein>
<proteinExistence type="predicted"/>
<gene>
    <name evidence="1" type="ORF">FRACYDRAFT_260055</name>
</gene>
<evidence type="ECO:0000313" key="2">
    <source>
        <dbReference type="Proteomes" id="UP000095751"/>
    </source>
</evidence>
<reference evidence="1 2" key="1">
    <citation type="submission" date="2016-09" db="EMBL/GenBank/DDBJ databases">
        <title>Extensive genetic diversity and differential bi-allelic expression allows diatom success in the polar Southern Ocean.</title>
        <authorList>
            <consortium name="DOE Joint Genome Institute"/>
            <person name="Mock T."/>
            <person name="Otillar R.P."/>
            <person name="Strauss J."/>
            <person name="Dupont C."/>
            <person name="Frickenhaus S."/>
            <person name="Maumus F."/>
            <person name="Mcmullan M."/>
            <person name="Sanges R."/>
            <person name="Schmutz J."/>
            <person name="Toseland A."/>
            <person name="Valas R."/>
            <person name="Veluchamy A."/>
            <person name="Ward B.J."/>
            <person name="Allen A."/>
            <person name="Barry K."/>
            <person name="Falciatore A."/>
            <person name="Ferrante M."/>
            <person name="Fortunato A.E."/>
            <person name="Gloeckner G."/>
            <person name="Gruber A."/>
            <person name="Hipkin R."/>
            <person name="Janech M."/>
            <person name="Kroth P."/>
            <person name="Leese F."/>
            <person name="Lindquist E."/>
            <person name="Lyon B.R."/>
            <person name="Martin J."/>
            <person name="Mayer C."/>
            <person name="Parker M."/>
            <person name="Quesneville H."/>
            <person name="Raymond J."/>
            <person name="Uhlig C."/>
            <person name="Valentin K.U."/>
            <person name="Worden A.Z."/>
            <person name="Armbrust E.V."/>
            <person name="Bowler C."/>
            <person name="Green B."/>
            <person name="Moulton V."/>
            <person name="Van Oosterhout C."/>
            <person name="Grigoriev I."/>
        </authorList>
    </citation>
    <scope>NUCLEOTIDE SEQUENCE [LARGE SCALE GENOMIC DNA]</scope>
    <source>
        <strain evidence="1 2">CCMP1102</strain>
    </source>
</reference>
<dbReference type="AlphaFoldDB" id="A0A1E7FNC0"/>
<evidence type="ECO:0000313" key="1">
    <source>
        <dbReference type="EMBL" id="OEU19662.1"/>
    </source>
</evidence>
<dbReference type="OrthoDB" id="48268at2759"/>
<dbReference type="KEGG" id="fcy:FRACYDRAFT_260055"/>
<dbReference type="EMBL" id="KV784355">
    <property type="protein sequence ID" value="OEU19662.1"/>
    <property type="molecule type" value="Genomic_DNA"/>
</dbReference>
<dbReference type="Proteomes" id="UP000095751">
    <property type="component" value="Unassembled WGS sequence"/>
</dbReference>
<dbReference type="InParanoid" id="A0A1E7FNC0"/>
<organism evidence="1 2">
    <name type="scientific">Fragilariopsis cylindrus CCMP1102</name>
    <dbReference type="NCBI Taxonomy" id="635003"/>
    <lineage>
        <taxon>Eukaryota</taxon>
        <taxon>Sar</taxon>
        <taxon>Stramenopiles</taxon>
        <taxon>Ochrophyta</taxon>
        <taxon>Bacillariophyta</taxon>
        <taxon>Bacillariophyceae</taxon>
        <taxon>Bacillariophycidae</taxon>
        <taxon>Bacillariales</taxon>
        <taxon>Bacillariaceae</taxon>
        <taxon>Fragilariopsis</taxon>
    </lineage>
</organism>